<dbReference type="InterPro" id="IPR029962">
    <property type="entry name" value="TBL"/>
</dbReference>
<dbReference type="AlphaFoldDB" id="A0A1R3GS97"/>
<gene>
    <name evidence="3" type="ORF">COLO4_33669</name>
</gene>
<feature type="domain" description="Trichome birefringence-like C-terminal" evidence="2">
    <location>
        <begin position="9"/>
        <end position="216"/>
    </location>
</feature>
<dbReference type="EMBL" id="AWUE01021801">
    <property type="protein sequence ID" value="OMO60942.1"/>
    <property type="molecule type" value="Genomic_DNA"/>
</dbReference>
<dbReference type="GO" id="GO:0005794">
    <property type="term" value="C:Golgi apparatus"/>
    <property type="evidence" value="ECO:0007669"/>
    <property type="project" value="TreeGrafter"/>
</dbReference>
<dbReference type="OrthoDB" id="630188at2759"/>
<dbReference type="InterPro" id="IPR026057">
    <property type="entry name" value="TBL_C"/>
</dbReference>
<accession>A0A1R3GS97</accession>
<name>A0A1R3GS97_9ROSI</name>
<sequence length="221" mass="25225">MATHFMQLAKAYGVSIMFLRNAFLVDIVNEKNGRILKLNSIGSGQLWKSVDVVIFNTWHWWLLTDRKQPWDYVQDGNTTRKDMNRMVAYEKALRTWAKWVNSNIDPAKTKVFFQAVSPDHVDSREWADPTAKTCKGETNPMLSVDYPGGPPTPQVILDKVLRTVTKPVHLLNITRLSQLRKDGHPSAFGYGGRRGNDCTHWCLPGVPDIWNQLLYTALLQS</sequence>
<organism evidence="3 4">
    <name type="scientific">Corchorus olitorius</name>
    <dbReference type="NCBI Taxonomy" id="93759"/>
    <lineage>
        <taxon>Eukaryota</taxon>
        <taxon>Viridiplantae</taxon>
        <taxon>Streptophyta</taxon>
        <taxon>Embryophyta</taxon>
        <taxon>Tracheophyta</taxon>
        <taxon>Spermatophyta</taxon>
        <taxon>Magnoliopsida</taxon>
        <taxon>eudicotyledons</taxon>
        <taxon>Gunneridae</taxon>
        <taxon>Pentapetalae</taxon>
        <taxon>rosids</taxon>
        <taxon>malvids</taxon>
        <taxon>Malvales</taxon>
        <taxon>Malvaceae</taxon>
        <taxon>Grewioideae</taxon>
        <taxon>Apeibeae</taxon>
        <taxon>Corchorus</taxon>
    </lineage>
</organism>
<reference evidence="4" key="1">
    <citation type="submission" date="2013-09" db="EMBL/GenBank/DDBJ databases">
        <title>Corchorus olitorius genome sequencing.</title>
        <authorList>
            <person name="Alam M."/>
            <person name="Haque M.S."/>
            <person name="Islam M.S."/>
            <person name="Emdad E.M."/>
            <person name="Islam M.M."/>
            <person name="Ahmed B."/>
            <person name="Halim A."/>
            <person name="Hossen Q.M.M."/>
            <person name="Hossain M.Z."/>
            <person name="Ahmed R."/>
            <person name="Khan M.M."/>
            <person name="Islam R."/>
            <person name="Rashid M.M."/>
            <person name="Khan S.A."/>
            <person name="Rahman M.S."/>
            <person name="Alam M."/>
            <person name="Yahiya A.S."/>
            <person name="Khan M.S."/>
            <person name="Azam M.S."/>
            <person name="Haque T."/>
            <person name="Lashkar M.Z.H."/>
            <person name="Akhand A.I."/>
            <person name="Morshed G."/>
            <person name="Roy S."/>
            <person name="Uddin K.S."/>
            <person name="Rabeya T."/>
            <person name="Hossain A.S."/>
            <person name="Chowdhury A."/>
            <person name="Snigdha A.R."/>
            <person name="Mortoza M.S."/>
            <person name="Matin S.A."/>
            <person name="Hoque S.M.E."/>
            <person name="Islam M.K."/>
            <person name="Roy D.K."/>
            <person name="Haider R."/>
            <person name="Moosa M.M."/>
            <person name="Elias S.M."/>
            <person name="Hasan A.M."/>
            <person name="Jahan S."/>
            <person name="Shafiuddin M."/>
            <person name="Mahmood N."/>
            <person name="Shommy N.S."/>
        </authorList>
    </citation>
    <scope>NUCLEOTIDE SEQUENCE [LARGE SCALE GENOMIC DNA]</scope>
    <source>
        <strain evidence="4">cv. O-4</strain>
    </source>
</reference>
<dbReference type="Pfam" id="PF13839">
    <property type="entry name" value="PC-Esterase"/>
    <property type="match status" value="1"/>
</dbReference>
<proteinExistence type="inferred from homology"/>
<dbReference type="PANTHER" id="PTHR32285">
    <property type="entry name" value="PROTEIN TRICHOME BIREFRINGENCE-LIKE 9-RELATED"/>
    <property type="match status" value="1"/>
</dbReference>
<evidence type="ECO:0000259" key="2">
    <source>
        <dbReference type="Pfam" id="PF13839"/>
    </source>
</evidence>
<dbReference type="GO" id="GO:0016413">
    <property type="term" value="F:O-acetyltransferase activity"/>
    <property type="evidence" value="ECO:0007669"/>
    <property type="project" value="InterPro"/>
</dbReference>
<comment type="similarity">
    <text evidence="1">Belongs to the PC-esterase family. TBL subfamily.</text>
</comment>
<dbReference type="PANTHER" id="PTHR32285:SF149">
    <property type="entry name" value="TRICHOME BIREFRINGENCE-LIKE N-TERMINAL DOMAIN-CONTAINING PROTEIN"/>
    <property type="match status" value="1"/>
</dbReference>
<dbReference type="Proteomes" id="UP000187203">
    <property type="component" value="Unassembled WGS sequence"/>
</dbReference>
<evidence type="ECO:0000313" key="4">
    <source>
        <dbReference type="Proteomes" id="UP000187203"/>
    </source>
</evidence>
<evidence type="ECO:0000256" key="1">
    <source>
        <dbReference type="ARBA" id="ARBA00007727"/>
    </source>
</evidence>
<protein>
    <submittedName>
        <fullName evidence="3">PC-Esterase</fullName>
    </submittedName>
</protein>
<evidence type="ECO:0000313" key="3">
    <source>
        <dbReference type="EMBL" id="OMO60942.1"/>
    </source>
</evidence>
<keyword evidence="4" id="KW-1185">Reference proteome</keyword>
<comment type="caution">
    <text evidence="3">The sequence shown here is derived from an EMBL/GenBank/DDBJ whole genome shotgun (WGS) entry which is preliminary data.</text>
</comment>